<keyword evidence="1" id="KW-0131">Cell cycle</keyword>
<gene>
    <name evidence="1" type="ORF">B0X71_05535</name>
</gene>
<dbReference type="EMBL" id="CP019640">
    <property type="protein sequence ID" value="AQQ52611.1"/>
    <property type="molecule type" value="Genomic_DNA"/>
</dbReference>
<dbReference type="CDD" id="cd07820">
    <property type="entry name" value="SRPBCC_3"/>
    <property type="match status" value="1"/>
</dbReference>
<name>A0A1Q2KWP4_9BACL</name>
<dbReference type="RefSeq" id="WP_077588495.1">
    <property type="nucleotide sequence ID" value="NZ_CP019640.1"/>
</dbReference>
<keyword evidence="2" id="KW-1185">Reference proteome</keyword>
<dbReference type="Pfam" id="PF10604">
    <property type="entry name" value="Polyketide_cyc2"/>
    <property type="match status" value="1"/>
</dbReference>
<accession>A0A1Q2KWP4</accession>
<evidence type="ECO:0000313" key="1">
    <source>
        <dbReference type="EMBL" id="AQQ52611.1"/>
    </source>
</evidence>
<reference evidence="1 2" key="1">
    <citation type="submission" date="2017-02" db="EMBL/GenBank/DDBJ databases">
        <title>The complete genomic sequence of a novel cold adapted crude oil-degrading bacterium Planococcus qaidamina Y42.</title>
        <authorList>
            <person name="Yang R."/>
        </authorList>
    </citation>
    <scope>NUCLEOTIDE SEQUENCE [LARGE SCALE GENOMIC DNA]</scope>
    <source>
        <strain evidence="1 2">Y42</strain>
    </source>
</reference>
<dbReference type="Gene3D" id="3.30.530.20">
    <property type="match status" value="1"/>
</dbReference>
<dbReference type="AlphaFoldDB" id="A0A1Q2KWP4"/>
<dbReference type="SUPFAM" id="SSF55961">
    <property type="entry name" value="Bet v1-like"/>
    <property type="match status" value="1"/>
</dbReference>
<proteinExistence type="predicted"/>
<keyword evidence="1" id="KW-0132">Cell division</keyword>
<dbReference type="GO" id="GO:0051301">
    <property type="term" value="P:cell division"/>
    <property type="evidence" value="ECO:0007669"/>
    <property type="project" value="UniProtKB-KW"/>
</dbReference>
<dbReference type="InterPro" id="IPR019587">
    <property type="entry name" value="Polyketide_cyclase/dehydratase"/>
</dbReference>
<organism evidence="1 2">
    <name type="scientific">Planococcus lenghuensis</name>
    <dbReference type="NCBI Taxonomy" id="2213202"/>
    <lineage>
        <taxon>Bacteria</taxon>
        <taxon>Bacillati</taxon>
        <taxon>Bacillota</taxon>
        <taxon>Bacilli</taxon>
        <taxon>Bacillales</taxon>
        <taxon>Caryophanaceae</taxon>
        <taxon>Planococcus</taxon>
    </lineage>
</organism>
<dbReference type="KEGG" id="pmar:B0X71_05535"/>
<dbReference type="Proteomes" id="UP000188184">
    <property type="component" value="Chromosome"/>
</dbReference>
<sequence>MPVIRHEIRIAAPIDVCFDLARNVELFAMASPQPKQWAVAGMTTGLLERGDTVIWESRHLGIRQYISAVITEMEKPVHFTDVMVEGIFRSFITHHEFEEVKGGTRMTTVFSYQSPFGIAGKLADRLFLERYMEQFIIERANGLRRVAEMNESQVMRL</sequence>
<dbReference type="InterPro" id="IPR023393">
    <property type="entry name" value="START-like_dom_sf"/>
</dbReference>
<protein>
    <submittedName>
        <fullName evidence="1">Cell division protein</fullName>
    </submittedName>
</protein>
<dbReference type="OrthoDB" id="9801773at2"/>
<evidence type="ECO:0000313" key="2">
    <source>
        <dbReference type="Proteomes" id="UP000188184"/>
    </source>
</evidence>